<proteinExistence type="predicted"/>
<name>A0ABQ8FWL6_9PEZI</name>
<organism evidence="1 2">
    <name type="scientific">Macrophomina phaseolina</name>
    <dbReference type="NCBI Taxonomy" id="35725"/>
    <lineage>
        <taxon>Eukaryota</taxon>
        <taxon>Fungi</taxon>
        <taxon>Dikarya</taxon>
        <taxon>Ascomycota</taxon>
        <taxon>Pezizomycotina</taxon>
        <taxon>Dothideomycetes</taxon>
        <taxon>Dothideomycetes incertae sedis</taxon>
        <taxon>Botryosphaeriales</taxon>
        <taxon>Botryosphaeriaceae</taxon>
        <taxon>Macrophomina</taxon>
    </lineage>
</organism>
<evidence type="ECO:0000313" key="2">
    <source>
        <dbReference type="Proteomes" id="UP000774617"/>
    </source>
</evidence>
<evidence type="ECO:0000313" key="1">
    <source>
        <dbReference type="EMBL" id="KAH7031889.1"/>
    </source>
</evidence>
<protein>
    <submittedName>
        <fullName evidence="1">Uncharacterized protein</fullName>
    </submittedName>
</protein>
<comment type="caution">
    <text evidence="1">The sequence shown here is derived from an EMBL/GenBank/DDBJ whole genome shotgun (WGS) entry which is preliminary data.</text>
</comment>
<accession>A0ABQ8FWL6</accession>
<sequence length="210" mass="22064">MQVSVAAVVLKSTYTKLCGLSIRALRPRVETIRLSDGVPATRLHRWTLASSPALAGKMLMALLAGGATRTPCPCSAAARGSPPPFWLAVSSPVTMKTSASCFASSFLFLFPLARRGPAKTWAREGLKAPPSAASSCAVGDEGLGLMSRRSRQLDVQDQSILCAEAGVGGDAEGRTGEVEDSNTLTLNFRCRLAVVNSNELLSAESPAWSL</sequence>
<dbReference type="Proteomes" id="UP000774617">
    <property type="component" value="Unassembled WGS sequence"/>
</dbReference>
<feature type="non-terminal residue" evidence="1">
    <location>
        <position position="210"/>
    </location>
</feature>
<reference evidence="1 2" key="1">
    <citation type="journal article" date="2021" name="Nat. Commun.">
        <title>Genetic determinants of endophytism in the Arabidopsis root mycobiome.</title>
        <authorList>
            <person name="Mesny F."/>
            <person name="Miyauchi S."/>
            <person name="Thiergart T."/>
            <person name="Pickel B."/>
            <person name="Atanasova L."/>
            <person name="Karlsson M."/>
            <person name="Huettel B."/>
            <person name="Barry K.W."/>
            <person name="Haridas S."/>
            <person name="Chen C."/>
            <person name="Bauer D."/>
            <person name="Andreopoulos W."/>
            <person name="Pangilinan J."/>
            <person name="LaButti K."/>
            <person name="Riley R."/>
            <person name="Lipzen A."/>
            <person name="Clum A."/>
            <person name="Drula E."/>
            <person name="Henrissat B."/>
            <person name="Kohler A."/>
            <person name="Grigoriev I.V."/>
            <person name="Martin F.M."/>
            <person name="Hacquard S."/>
        </authorList>
    </citation>
    <scope>NUCLEOTIDE SEQUENCE [LARGE SCALE GENOMIC DNA]</scope>
    <source>
        <strain evidence="1 2">MPI-SDFR-AT-0080</strain>
    </source>
</reference>
<gene>
    <name evidence="1" type="ORF">B0J12DRAFT_681608</name>
</gene>
<dbReference type="EMBL" id="JAGTJR010000043">
    <property type="protein sequence ID" value="KAH7031889.1"/>
    <property type="molecule type" value="Genomic_DNA"/>
</dbReference>
<keyword evidence="2" id="KW-1185">Reference proteome</keyword>